<proteinExistence type="predicted"/>
<dbReference type="RefSeq" id="WP_158653113.1">
    <property type="nucleotide sequence ID" value="NZ_FZMF01000035.1"/>
</dbReference>
<reference evidence="2" key="1">
    <citation type="submission" date="2016-10" db="EMBL/GenBank/DDBJ databases">
        <title>Proteomic and phylogenetic analysis of the outer membrane protein repertoire of gastric Helicobacter species.</title>
        <authorList>
            <person name="Joosten M."/>
        </authorList>
    </citation>
    <scope>NUCLEOTIDE SEQUENCE</scope>
    <source>
        <strain evidence="2">HbacM50</strain>
    </source>
</reference>
<dbReference type="AlphaFoldDB" id="A0A1M4NIT6"/>
<dbReference type="EMBL" id="LT633228">
    <property type="protein sequence ID" value="SFZ79598.1"/>
    <property type="molecule type" value="Genomic_DNA"/>
</dbReference>
<sequence length="112" mass="13343">ERNNITQILNQARQRQEAYKQERDNLLLRYEQNTLTQAETEKLAKLMFEIAEPKLFATYNAPFMHGGMMKELLKDSERCIEEGKEALACIEQGRQYRRLEQQEHKRKSKGRI</sequence>
<feature type="non-terminal residue" evidence="2">
    <location>
        <position position="1"/>
    </location>
</feature>
<gene>
    <name evidence="2" type="primary">omp1082</name>
</gene>
<keyword evidence="1" id="KW-0175">Coiled coil</keyword>
<evidence type="ECO:0000313" key="2">
    <source>
        <dbReference type="EMBL" id="SFZ79598.1"/>
    </source>
</evidence>
<organism evidence="2">
    <name type="scientific">Helicobacter baculiformis</name>
    <dbReference type="NCBI Taxonomy" id="427351"/>
    <lineage>
        <taxon>Bacteria</taxon>
        <taxon>Pseudomonadati</taxon>
        <taxon>Campylobacterota</taxon>
        <taxon>Epsilonproteobacteria</taxon>
        <taxon>Campylobacterales</taxon>
        <taxon>Helicobacteraceae</taxon>
        <taxon>Helicobacter</taxon>
    </lineage>
</organism>
<name>A0A1M4NIT6_9HELI</name>
<protein>
    <submittedName>
        <fullName evidence="2">OMP1082</fullName>
    </submittedName>
</protein>
<feature type="coiled-coil region" evidence="1">
    <location>
        <begin position="2"/>
        <end position="29"/>
    </location>
</feature>
<accession>A0A1M4NIT6</accession>
<evidence type="ECO:0000256" key="1">
    <source>
        <dbReference type="SAM" id="Coils"/>
    </source>
</evidence>